<comment type="caution">
    <text evidence="2">The sequence shown here is derived from an EMBL/GenBank/DDBJ whole genome shotgun (WGS) entry which is preliminary data.</text>
</comment>
<organism evidence="2 3">
    <name type="scientific">Candidatus Onthovivens merdipullorum</name>
    <dbReference type="NCBI Taxonomy" id="2840889"/>
    <lineage>
        <taxon>Bacteria</taxon>
        <taxon>Bacillati</taxon>
        <taxon>Bacillota</taxon>
        <taxon>Bacilli</taxon>
        <taxon>Bacillales</taxon>
        <taxon>Candidatus Onthovivens</taxon>
    </lineage>
</organism>
<reference evidence="2" key="1">
    <citation type="submission" date="2020-10" db="EMBL/GenBank/DDBJ databases">
        <authorList>
            <person name="Gilroy R."/>
        </authorList>
    </citation>
    <scope>NUCLEOTIDE SEQUENCE</scope>
    <source>
        <strain evidence="2">11159</strain>
    </source>
</reference>
<dbReference type="EMBL" id="JADIMY010000108">
    <property type="protein sequence ID" value="MBO8427951.1"/>
    <property type="molecule type" value="Genomic_DNA"/>
</dbReference>
<sequence>MSDSQGAKANKNGKILEDSITPALESRNFLVIEFKKYIKKEDYYNSLPRVAVKGFPFTTVYETNGKTEYVLLGTDLKERIRIECKWQQAAGSVDEKFPYMYLNSVYKYPEKTVIFVIDGGGYKAGSRLWVGKQIQNNWLNEDHHKNLYLFTLAEMIAFINKNFS</sequence>
<reference evidence="2" key="2">
    <citation type="journal article" date="2021" name="PeerJ">
        <title>Extensive microbial diversity within the chicken gut microbiome revealed by metagenomics and culture.</title>
        <authorList>
            <person name="Gilroy R."/>
            <person name="Ravi A."/>
            <person name="Getino M."/>
            <person name="Pursley I."/>
            <person name="Horton D.L."/>
            <person name="Alikhan N.F."/>
            <person name="Baker D."/>
            <person name="Gharbi K."/>
            <person name="Hall N."/>
            <person name="Watson M."/>
            <person name="Adriaenssens E.M."/>
            <person name="Foster-Nyarko E."/>
            <person name="Jarju S."/>
            <person name="Secka A."/>
            <person name="Antonio M."/>
            <person name="Oren A."/>
            <person name="Chaudhuri R.R."/>
            <person name="La Ragione R."/>
            <person name="Hildebrand F."/>
            <person name="Pallen M.J."/>
        </authorList>
    </citation>
    <scope>NUCLEOTIDE SEQUENCE</scope>
    <source>
        <strain evidence="2">11159</strain>
    </source>
</reference>
<evidence type="ECO:0000259" key="1">
    <source>
        <dbReference type="Pfam" id="PF20472"/>
    </source>
</evidence>
<dbReference type="InterPro" id="IPR046821">
    <property type="entry name" value="PDDEXK_11"/>
</dbReference>
<accession>A0A9D9DK73</accession>
<dbReference type="Proteomes" id="UP000823613">
    <property type="component" value="Unassembled WGS sequence"/>
</dbReference>
<dbReference type="Pfam" id="PF20472">
    <property type="entry name" value="PDDEXK_11"/>
    <property type="match status" value="1"/>
</dbReference>
<dbReference type="AlphaFoldDB" id="A0A9D9DK73"/>
<protein>
    <recommendedName>
        <fullName evidence="1">PD-(D/E)XK nuclease domain-containing protein</fullName>
    </recommendedName>
</protein>
<name>A0A9D9DK73_9BACL</name>
<proteinExistence type="predicted"/>
<gene>
    <name evidence="2" type="ORF">IAC58_05370</name>
</gene>
<evidence type="ECO:0000313" key="2">
    <source>
        <dbReference type="EMBL" id="MBO8427951.1"/>
    </source>
</evidence>
<feature type="domain" description="PD-(D/E)XK nuclease" evidence="1">
    <location>
        <begin position="8"/>
        <end position="163"/>
    </location>
</feature>
<evidence type="ECO:0000313" key="3">
    <source>
        <dbReference type="Proteomes" id="UP000823613"/>
    </source>
</evidence>